<evidence type="ECO:0000313" key="2">
    <source>
        <dbReference type="Proteomes" id="UP001189429"/>
    </source>
</evidence>
<dbReference type="Gene3D" id="1.25.10.10">
    <property type="entry name" value="Leucine-rich Repeat Variant"/>
    <property type="match status" value="1"/>
</dbReference>
<reference evidence="1" key="1">
    <citation type="submission" date="2023-10" db="EMBL/GenBank/DDBJ databases">
        <authorList>
            <person name="Chen Y."/>
            <person name="Shah S."/>
            <person name="Dougan E. K."/>
            <person name="Thang M."/>
            <person name="Chan C."/>
        </authorList>
    </citation>
    <scope>NUCLEOTIDE SEQUENCE [LARGE SCALE GENOMIC DNA]</scope>
</reference>
<accession>A0ABN9SC99</accession>
<dbReference type="SUPFAM" id="SSF48371">
    <property type="entry name" value="ARM repeat"/>
    <property type="match status" value="1"/>
</dbReference>
<proteinExistence type="predicted"/>
<evidence type="ECO:0008006" key="3">
    <source>
        <dbReference type="Google" id="ProtNLM"/>
    </source>
</evidence>
<dbReference type="InterPro" id="IPR011989">
    <property type="entry name" value="ARM-like"/>
</dbReference>
<feature type="non-terminal residue" evidence="1">
    <location>
        <position position="1"/>
    </location>
</feature>
<name>A0ABN9SC99_9DINO</name>
<dbReference type="EMBL" id="CAUYUJ010010536">
    <property type="protein sequence ID" value="CAK0829617.1"/>
    <property type="molecule type" value="Genomic_DNA"/>
</dbReference>
<evidence type="ECO:0000313" key="1">
    <source>
        <dbReference type="EMBL" id="CAK0829617.1"/>
    </source>
</evidence>
<feature type="non-terminal residue" evidence="1">
    <location>
        <position position="110"/>
    </location>
</feature>
<organism evidence="1 2">
    <name type="scientific">Prorocentrum cordatum</name>
    <dbReference type="NCBI Taxonomy" id="2364126"/>
    <lineage>
        <taxon>Eukaryota</taxon>
        <taxon>Sar</taxon>
        <taxon>Alveolata</taxon>
        <taxon>Dinophyceae</taxon>
        <taxon>Prorocentrales</taxon>
        <taxon>Prorocentraceae</taxon>
        <taxon>Prorocentrum</taxon>
    </lineage>
</organism>
<sequence length="110" mass="12556">QACLKWGSHDQRRQLLSTLKEQLPKLALDKHGHVVVLKLLRYTTRTAAARKPTEAEKKAAAKNLKDILEGFHGKSLHSAFYNKNGCRVINGFYFSESLSTREKRRILHEG</sequence>
<dbReference type="InterPro" id="IPR016024">
    <property type="entry name" value="ARM-type_fold"/>
</dbReference>
<comment type="caution">
    <text evidence="1">The sequence shown here is derived from an EMBL/GenBank/DDBJ whole genome shotgun (WGS) entry which is preliminary data.</text>
</comment>
<gene>
    <name evidence="1" type="ORF">PCOR1329_LOCUS28510</name>
</gene>
<keyword evidence="2" id="KW-1185">Reference proteome</keyword>
<protein>
    <recommendedName>
        <fullName evidence="3">PUM-HD domain-containing protein</fullName>
    </recommendedName>
</protein>
<dbReference type="Proteomes" id="UP001189429">
    <property type="component" value="Unassembled WGS sequence"/>
</dbReference>